<protein>
    <submittedName>
        <fullName evidence="1">Uncharacterized protein</fullName>
    </submittedName>
</protein>
<gene>
    <name evidence="1" type="ORF">EUGRSUZ_H02805</name>
</gene>
<dbReference type="OMA" id="NCLINTA"/>
<dbReference type="PANTHER" id="PTHR31170">
    <property type="entry name" value="BNAC04G53230D PROTEIN"/>
    <property type="match status" value="1"/>
</dbReference>
<evidence type="ECO:0000313" key="1">
    <source>
        <dbReference type="EMBL" id="KCW60075.1"/>
    </source>
</evidence>
<sequence length="134" mass="15562">MKDIIFKNGKLEIPVLSVRDHTESQFQNLIMYEQHRQGRGIKYFTDYVTFMDCLINSSKDVEVLRHEGIIKNYLGNDEVVAHVINKTGDYLTLSNFFYSEIFKNVNAYYNKRWNVGWQNEGGNISLVLGLSGPF</sequence>
<reference evidence="1" key="1">
    <citation type="submission" date="2013-07" db="EMBL/GenBank/DDBJ databases">
        <title>The genome of Eucalyptus grandis.</title>
        <authorList>
            <person name="Schmutz J."/>
            <person name="Hayes R."/>
            <person name="Myburg A."/>
            <person name="Tuskan G."/>
            <person name="Grattapaglia D."/>
            <person name="Rokhsar D.S."/>
        </authorList>
    </citation>
    <scope>NUCLEOTIDE SEQUENCE</scope>
    <source>
        <tissue evidence="1">Leaf extractions</tissue>
    </source>
</reference>
<dbReference type="AlphaFoldDB" id="A0A059B340"/>
<name>A0A059B340_EUCGR</name>
<dbReference type="InterPro" id="IPR004158">
    <property type="entry name" value="DUF247_pln"/>
</dbReference>
<organism evidence="1">
    <name type="scientific">Eucalyptus grandis</name>
    <name type="common">Flooded gum</name>
    <dbReference type="NCBI Taxonomy" id="71139"/>
    <lineage>
        <taxon>Eukaryota</taxon>
        <taxon>Viridiplantae</taxon>
        <taxon>Streptophyta</taxon>
        <taxon>Embryophyta</taxon>
        <taxon>Tracheophyta</taxon>
        <taxon>Spermatophyta</taxon>
        <taxon>Magnoliopsida</taxon>
        <taxon>eudicotyledons</taxon>
        <taxon>Gunneridae</taxon>
        <taxon>Pentapetalae</taxon>
        <taxon>rosids</taxon>
        <taxon>malvids</taxon>
        <taxon>Myrtales</taxon>
        <taxon>Myrtaceae</taxon>
        <taxon>Myrtoideae</taxon>
        <taxon>Eucalypteae</taxon>
        <taxon>Eucalyptus</taxon>
    </lineage>
</organism>
<proteinExistence type="predicted"/>
<dbReference type="STRING" id="71139.A0A059B340"/>
<dbReference type="InParanoid" id="A0A059B340"/>
<dbReference type="Pfam" id="PF03140">
    <property type="entry name" value="DUF247"/>
    <property type="match status" value="1"/>
</dbReference>
<accession>A0A059B340</accession>
<dbReference type="PANTHER" id="PTHR31170:SF17">
    <property type="match status" value="1"/>
</dbReference>
<dbReference type="Gramene" id="KCW60075">
    <property type="protein sequence ID" value="KCW60075"/>
    <property type="gene ID" value="EUGRSUZ_H02805"/>
</dbReference>
<dbReference type="EMBL" id="KK198760">
    <property type="protein sequence ID" value="KCW60075.1"/>
    <property type="molecule type" value="Genomic_DNA"/>
</dbReference>